<dbReference type="Proteomes" id="UP001497480">
    <property type="component" value="Unassembled WGS sequence"/>
</dbReference>
<comment type="subcellular location">
    <subcellularLocation>
        <location evidence="1">Cell membrane</location>
        <topology evidence="1">Lipid-anchor</topology>
        <topology evidence="1">GPI-anchor</topology>
    </subcellularLocation>
</comment>
<evidence type="ECO:0000256" key="4">
    <source>
        <dbReference type="ARBA" id="ARBA00022622"/>
    </source>
</evidence>
<evidence type="ECO:0000256" key="5">
    <source>
        <dbReference type="ARBA" id="ARBA00022729"/>
    </source>
</evidence>
<dbReference type="EMBL" id="CAXHTB010000021">
    <property type="protein sequence ID" value="CAL0328613.1"/>
    <property type="molecule type" value="Genomic_DNA"/>
</dbReference>
<comment type="similarity">
    <text evidence="2">Belongs to the plant LTP family.</text>
</comment>
<dbReference type="InterPro" id="IPR036312">
    <property type="entry name" value="Bifun_inhib/LTP/seed_sf"/>
</dbReference>
<keyword evidence="8" id="KW-0449">Lipoprotein</keyword>
<evidence type="ECO:0000256" key="8">
    <source>
        <dbReference type="ARBA" id="ARBA00023288"/>
    </source>
</evidence>
<keyword evidence="12" id="KW-1185">Reference proteome</keyword>
<evidence type="ECO:0000313" key="12">
    <source>
        <dbReference type="Proteomes" id="UP001497480"/>
    </source>
</evidence>
<evidence type="ECO:0000256" key="2">
    <source>
        <dbReference type="ARBA" id="ARBA00009748"/>
    </source>
</evidence>
<gene>
    <name evidence="11" type="ORF">LLUT_LOCUS29673</name>
</gene>
<organism evidence="11 12">
    <name type="scientific">Lupinus luteus</name>
    <name type="common">European yellow lupine</name>
    <dbReference type="NCBI Taxonomy" id="3873"/>
    <lineage>
        <taxon>Eukaryota</taxon>
        <taxon>Viridiplantae</taxon>
        <taxon>Streptophyta</taxon>
        <taxon>Embryophyta</taxon>
        <taxon>Tracheophyta</taxon>
        <taxon>Spermatophyta</taxon>
        <taxon>Magnoliopsida</taxon>
        <taxon>eudicotyledons</taxon>
        <taxon>Gunneridae</taxon>
        <taxon>Pentapetalae</taxon>
        <taxon>rosids</taxon>
        <taxon>fabids</taxon>
        <taxon>Fabales</taxon>
        <taxon>Fabaceae</taxon>
        <taxon>Papilionoideae</taxon>
        <taxon>50 kb inversion clade</taxon>
        <taxon>genistoids sensu lato</taxon>
        <taxon>core genistoids</taxon>
        <taxon>Genisteae</taxon>
        <taxon>Lupinus</taxon>
    </lineage>
</organism>
<dbReference type="PANTHER" id="PTHR33044">
    <property type="entry name" value="BIFUNCTIONAL INHIBITOR/LIPID-TRANSFER PROTEIN/SEED STORAGE 2S ALBUMIN SUPERFAMILY PROTEIN-RELATED"/>
    <property type="match status" value="1"/>
</dbReference>
<dbReference type="Gene3D" id="1.10.110.10">
    <property type="entry name" value="Plant lipid-transfer and hydrophobic proteins"/>
    <property type="match status" value="1"/>
</dbReference>
<dbReference type="GO" id="GO:0005886">
    <property type="term" value="C:plasma membrane"/>
    <property type="evidence" value="ECO:0007669"/>
    <property type="project" value="UniProtKB-SubCell"/>
</dbReference>
<evidence type="ECO:0000256" key="3">
    <source>
        <dbReference type="ARBA" id="ARBA00022475"/>
    </source>
</evidence>
<dbReference type="SUPFAM" id="SSF47699">
    <property type="entry name" value="Bifunctional inhibitor/lipid-transfer protein/seed storage 2S albumin"/>
    <property type="match status" value="1"/>
</dbReference>
<dbReference type="InterPro" id="IPR043325">
    <property type="entry name" value="LTSS"/>
</dbReference>
<dbReference type="AlphaFoldDB" id="A0AAV1Y3V7"/>
<evidence type="ECO:0000256" key="9">
    <source>
        <dbReference type="SAM" id="MobiDB-lite"/>
    </source>
</evidence>
<dbReference type="InterPro" id="IPR016140">
    <property type="entry name" value="Bifunc_inhib/LTP/seed_store"/>
</dbReference>
<keyword evidence="6" id="KW-1015">Disulfide bond</keyword>
<evidence type="ECO:0000259" key="10">
    <source>
        <dbReference type="SMART" id="SM00499"/>
    </source>
</evidence>
<proteinExistence type="inferred from homology"/>
<dbReference type="Pfam" id="PF14368">
    <property type="entry name" value="LTP_2"/>
    <property type="match status" value="1"/>
</dbReference>
<keyword evidence="5" id="KW-0732">Signal</keyword>
<name>A0AAV1Y3V7_LUPLU</name>
<sequence length="212" mass="22863">MHRPLKKLNNVPYLINYNLISTHHTTTMKMAYMPHFVVLAMVLLLISDVMGDSVEEKKKCAEQLTNIATCLPYVGGVVKAPTPDCCSGLKQAIINNKKCICLIIKDRDDPDLALKINITVALGLPSICKAPDNFSQCPALLHLDPKSAEAQAFNQLGQNSNGGSPSPSPTPSAEGNSQNGKPSKTGIAKSDASYKGKRLLESLVAGLVIWFF</sequence>
<feature type="compositionally biased region" description="Polar residues" evidence="9">
    <location>
        <begin position="173"/>
        <end position="182"/>
    </location>
</feature>
<keyword evidence="4" id="KW-0472">Membrane</keyword>
<feature type="region of interest" description="Disordered" evidence="9">
    <location>
        <begin position="155"/>
        <end position="191"/>
    </location>
</feature>
<reference evidence="11 12" key="1">
    <citation type="submission" date="2024-03" db="EMBL/GenBank/DDBJ databases">
        <authorList>
            <person name="Martinez-Hernandez J."/>
        </authorList>
    </citation>
    <scope>NUCLEOTIDE SEQUENCE [LARGE SCALE GENOMIC DNA]</scope>
</reference>
<evidence type="ECO:0000256" key="6">
    <source>
        <dbReference type="ARBA" id="ARBA00023157"/>
    </source>
</evidence>
<protein>
    <recommendedName>
        <fullName evidence="10">Bifunctional inhibitor/plant lipid transfer protein/seed storage helical domain-containing protein</fullName>
    </recommendedName>
</protein>
<accession>A0AAV1Y3V7</accession>
<dbReference type="CDD" id="cd00010">
    <property type="entry name" value="AAI_LTSS"/>
    <property type="match status" value="1"/>
</dbReference>
<evidence type="ECO:0000313" key="11">
    <source>
        <dbReference type="EMBL" id="CAL0328613.1"/>
    </source>
</evidence>
<keyword evidence="4" id="KW-0336">GPI-anchor</keyword>
<dbReference type="SMART" id="SM00499">
    <property type="entry name" value="AAI"/>
    <property type="match status" value="1"/>
</dbReference>
<evidence type="ECO:0000256" key="1">
    <source>
        <dbReference type="ARBA" id="ARBA00004609"/>
    </source>
</evidence>
<feature type="domain" description="Bifunctional inhibitor/plant lipid transfer protein/seed storage helical" evidence="10">
    <location>
        <begin position="60"/>
        <end position="137"/>
    </location>
</feature>
<evidence type="ECO:0000256" key="7">
    <source>
        <dbReference type="ARBA" id="ARBA00023180"/>
    </source>
</evidence>
<keyword evidence="3" id="KW-1003">Cell membrane</keyword>
<keyword evidence="7" id="KW-0325">Glycoprotein</keyword>
<comment type="caution">
    <text evidence="11">The sequence shown here is derived from an EMBL/GenBank/DDBJ whole genome shotgun (WGS) entry which is preliminary data.</text>
</comment>
<dbReference type="GO" id="GO:0098552">
    <property type="term" value="C:side of membrane"/>
    <property type="evidence" value="ECO:0007669"/>
    <property type="project" value="UniProtKB-KW"/>
</dbReference>